<dbReference type="Proteomes" id="UP000000305">
    <property type="component" value="Unassembled WGS sequence"/>
</dbReference>
<protein>
    <submittedName>
        <fullName evidence="1">Uncharacterized protein</fullName>
    </submittedName>
</protein>
<evidence type="ECO:0000313" key="1">
    <source>
        <dbReference type="EMBL" id="EFX60124.1"/>
    </source>
</evidence>
<dbReference type="KEGG" id="dpx:DAPPUDRAFT_125424"/>
<accession>E9I7A6</accession>
<dbReference type="InParanoid" id="E9I7A6"/>
<reference evidence="1 2" key="1">
    <citation type="journal article" date="2011" name="Science">
        <title>The ecoresponsive genome of Daphnia pulex.</title>
        <authorList>
            <person name="Colbourne J.K."/>
            <person name="Pfrender M.E."/>
            <person name="Gilbert D."/>
            <person name="Thomas W.K."/>
            <person name="Tucker A."/>
            <person name="Oakley T.H."/>
            <person name="Tokishita S."/>
            <person name="Aerts A."/>
            <person name="Arnold G.J."/>
            <person name="Basu M.K."/>
            <person name="Bauer D.J."/>
            <person name="Caceres C.E."/>
            <person name="Carmel L."/>
            <person name="Casola C."/>
            <person name="Choi J.H."/>
            <person name="Detter J.C."/>
            <person name="Dong Q."/>
            <person name="Dusheyko S."/>
            <person name="Eads B.D."/>
            <person name="Frohlich T."/>
            <person name="Geiler-Samerotte K.A."/>
            <person name="Gerlach D."/>
            <person name="Hatcher P."/>
            <person name="Jogdeo S."/>
            <person name="Krijgsveld J."/>
            <person name="Kriventseva E.V."/>
            <person name="Kultz D."/>
            <person name="Laforsch C."/>
            <person name="Lindquist E."/>
            <person name="Lopez J."/>
            <person name="Manak J.R."/>
            <person name="Muller J."/>
            <person name="Pangilinan J."/>
            <person name="Patwardhan R.P."/>
            <person name="Pitluck S."/>
            <person name="Pritham E.J."/>
            <person name="Rechtsteiner A."/>
            <person name="Rho M."/>
            <person name="Rogozin I.B."/>
            <person name="Sakarya O."/>
            <person name="Salamov A."/>
            <person name="Schaack S."/>
            <person name="Shapiro H."/>
            <person name="Shiga Y."/>
            <person name="Skalitzky C."/>
            <person name="Smith Z."/>
            <person name="Souvorov A."/>
            <person name="Sung W."/>
            <person name="Tang Z."/>
            <person name="Tsuchiya D."/>
            <person name="Tu H."/>
            <person name="Vos H."/>
            <person name="Wang M."/>
            <person name="Wolf Y.I."/>
            <person name="Yamagata H."/>
            <person name="Yamada T."/>
            <person name="Ye Y."/>
            <person name="Shaw J.R."/>
            <person name="Andrews J."/>
            <person name="Crease T.J."/>
            <person name="Tang H."/>
            <person name="Lucas S.M."/>
            <person name="Robertson H.M."/>
            <person name="Bork P."/>
            <person name="Koonin E.V."/>
            <person name="Zdobnov E.M."/>
            <person name="Grigoriev I.V."/>
            <person name="Lynch M."/>
            <person name="Boore J.L."/>
        </authorList>
    </citation>
    <scope>NUCLEOTIDE SEQUENCE [LARGE SCALE GENOMIC DNA]</scope>
</reference>
<gene>
    <name evidence="1" type="ORF">DAPPUDRAFT_125424</name>
</gene>
<sequence length="253" mass="27648">MAEVSEVHLLGRNAALKGYSVQAPAHIRSVRDLRDYEDGWLAGNRERKTLLEGKQPVAVANRIAVPCVRSMPEKKWGVRWVDQGSGLEYASPELAKAGLEDRVKREAELGITMSNTSHSTSNNVTTLLPARKKPRMGETANSLWEAIKKASNGVVSREGGSRILYPTLRVVAGDWFTLSASGKLQLIDREHGMGVIDATDAQADEFHRDLDGDRVEVVLLTQPGYASNYGPQKVLEVLHSPSGMSFEGMRAAA</sequence>
<keyword evidence="2" id="KW-1185">Reference proteome</keyword>
<dbReference type="AlphaFoldDB" id="E9I7A6"/>
<dbReference type="HOGENOM" id="CLU_1099438_0_0_1"/>
<proteinExistence type="predicted"/>
<evidence type="ECO:0000313" key="2">
    <source>
        <dbReference type="Proteomes" id="UP000000305"/>
    </source>
</evidence>
<dbReference type="EMBL" id="GL737087">
    <property type="protein sequence ID" value="EFX60124.1"/>
    <property type="molecule type" value="Genomic_DNA"/>
</dbReference>
<name>E9I7A6_DAPPU</name>
<organism evidence="1 2">
    <name type="scientific">Daphnia pulex</name>
    <name type="common">Water flea</name>
    <dbReference type="NCBI Taxonomy" id="6669"/>
    <lineage>
        <taxon>Eukaryota</taxon>
        <taxon>Metazoa</taxon>
        <taxon>Ecdysozoa</taxon>
        <taxon>Arthropoda</taxon>
        <taxon>Crustacea</taxon>
        <taxon>Branchiopoda</taxon>
        <taxon>Diplostraca</taxon>
        <taxon>Cladocera</taxon>
        <taxon>Anomopoda</taxon>
        <taxon>Daphniidae</taxon>
        <taxon>Daphnia</taxon>
    </lineage>
</organism>